<dbReference type="Pfam" id="PF10144">
    <property type="entry name" value="SMP_2"/>
    <property type="match status" value="1"/>
</dbReference>
<evidence type="ECO:0000256" key="1">
    <source>
        <dbReference type="ARBA" id="ARBA00004236"/>
    </source>
</evidence>
<evidence type="ECO:0000256" key="5">
    <source>
        <dbReference type="ARBA" id="ARBA00022989"/>
    </source>
</evidence>
<name>A0A6H1UC50_9GAMM</name>
<feature type="transmembrane region" description="Helical" evidence="7">
    <location>
        <begin position="166"/>
        <end position="186"/>
    </location>
</feature>
<evidence type="ECO:0008006" key="10">
    <source>
        <dbReference type="Google" id="ProtNLM"/>
    </source>
</evidence>
<evidence type="ECO:0000313" key="9">
    <source>
        <dbReference type="Proteomes" id="UP000501602"/>
    </source>
</evidence>
<keyword evidence="6 7" id="KW-0472">Membrane</keyword>
<evidence type="ECO:0000256" key="6">
    <source>
        <dbReference type="ARBA" id="ARBA00023136"/>
    </source>
</evidence>
<evidence type="ECO:0000256" key="2">
    <source>
        <dbReference type="ARBA" id="ARBA00005362"/>
    </source>
</evidence>
<keyword evidence="9" id="KW-1185">Reference proteome</keyword>
<dbReference type="InterPro" id="IPR019305">
    <property type="entry name" value="Uncharacterised_Smp"/>
</dbReference>
<dbReference type="RefSeq" id="WP_168659204.1">
    <property type="nucleotide sequence ID" value="NZ_CP051180.1"/>
</dbReference>
<accession>A0A6H1UC50</accession>
<dbReference type="GO" id="GO:0005886">
    <property type="term" value="C:plasma membrane"/>
    <property type="evidence" value="ECO:0007669"/>
    <property type="project" value="UniProtKB-SubCell"/>
</dbReference>
<feature type="transmembrane region" description="Helical" evidence="7">
    <location>
        <begin position="12"/>
        <end position="32"/>
    </location>
</feature>
<organism evidence="8 9">
    <name type="scientific">Ferrimonas lipolytica</name>
    <dbReference type="NCBI Taxonomy" id="2724191"/>
    <lineage>
        <taxon>Bacteria</taxon>
        <taxon>Pseudomonadati</taxon>
        <taxon>Pseudomonadota</taxon>
        <taxon>Gammaproteobacteria</taxon>
        <taxon>Alteromonadales</taxon>
        <taxon>Ferrimonadaceae</taxon>
        <taxon>Ferrimonas</taxon>
    </lineage>
</organism>
<dbReference type="EMBL" id="CP051180">
    <property type="protein sequence ID" value="QIZ75943.1"/>
    <property type="molecule type" value="Genomic_DNA"/>
</dbReference>
<dbReference type="KEGG" id="fes:HER31_03030"/>
<evidence type="ECO:0000256" key="7">
    <source>
        <dbReference type="SAM" id="Phobius"/>
    </source>
</evidence>
<evidence type="ECO:0000256" key="4">
    <source>
        <dbReference type="ARBA" id="ARBA00022692"/>
    </source>
</evidence>
<dbReference type="Proteomes" id="UP000501602">
    <property type="component" value="Chromosome"/>
</dbReference>
<proteinExistence type="inferred from homology"/>
<keyword evidence="4 7" id="KW-0812">Transmembrane</keyword>
<dbReference type="AlphaFoldDB" id="A0A6H1UC50"/>
<protein>
    <recommendedName>
        <fullName evidence="10">Smp protein</fullName>
    </recommendedName>
</protein>
<reference evidence="8 9" key="1">
    <citation type="submission" date="2020-04" db="EMBL/GenBank/DDBJ databases">
        <title>Ferrimonas sp. S7 isolated from sea water.</title>
        <authorList>
            <person name="Bae S.S."/>
            <person name="Baek K."/>
        </authorList>
    </citation>
    <scope>NUCLEOTIDE SEQUENCE [LARGE SCALE GENOMIC DNA]</scope>
    <source>
        <strain evidence="8 9">S7</strain>
    </source>
</reference>
<keyword evidence="3" id="KW-1003">Cell membrane</keyword>
<sequence>MSLSIRRRTIILPRLAQVLFALTIMATILVLWQQQRTQVTQLLDEQGKRVTDQLLDVASVSAATALKADDDELLQWVVTNLSSKPEVVSATVFNYQGHKVATAQSLFPIDELPETQVLEDALQHFTPYTISVVQQQQSYGYLRLRVNTNLLNKKGRRLHQQQQRQLGLLLLSSGLIGFILARAFSFKRARISWLKMRAKQIKKRAA</sequence>
<keyword evidence="5 7" id="KW-1133">Transmembrane helix</keyword>
<evidence type="ECO:0000313" key="8">
    <source>
        <dbReference type="EMBL" id="QIZ75943.1"/>
    </source>
</evidence>
<evidence type="ECO:0000256" key="3">
    <source>
        <dbReference type="ARBA" id="ARBA00022475"/>
    </source>
</evidence>
<comment type="subcellular location">
    <subcellularLocation>
        <location evidence="1">Cell membrane</location>
    </subcellularLocation>
</comment>
<comment type="similarity">
    <text evidence="2">Belongs to the Smp family.</text>
</comment>
<gene>
    <name evidence="8" type="ORF">HER31_03030</name>
</gene>